<sequence>MYEPFASSLGTATLLKDLEDSQSLVGKYNDSPSPDPKGIELLEQLKDLAAITNLLDDLATGERRGSKTRWTSLSSSDHIHLGAICASIITLIQECSEFLDPLQSSLVDLVHERATVAVRFASSDILLEEQAWYEDVYQALRLRTEVLQVLLAAVHVLQYKHETDDDGNLSTKAQSYATTLPYRIALVTPKLQDVPADHLERALARATAVKLHVPAASLNKYFDVGRSVTSFYTGRDAQLDKIHAAFGESYKGQKRFVIYGLGGSGKTELALKYAQDSQHDYWGIFFPNEKAAKNWLATRALPWLLIIDNVDDDQIQLEELLPAGSKGCILVTSRNPAHMSYGTVGDYALELLPMEKEEAKELILRAAYEPTPWTKTITESANKICHTLGYLPLALVHAAKAIVSGLCVWGDYLNFFELHARLIRRRRHERSRSRSAQREDEDQSGMNVFSSYEILYQSMESSREQRFQDAVELLHVFSYFHHTDIQLETLIQAATNPTRESRELQKQEKESKILQQRSANYKPVSWSTWLRDQTIRVVRYMDSPVPLPRVLKNTYGLDDDSFRGEVNLRLRRALEVLIARSLVTAPSNRVSARYSIHPLVHRWVRERPDMSIAQQALWCQVAKTTLSSSILLPPLGDTDKERSMRRELLEHIRHSRKHYKGIENALETNRKARSSVWPVIIRSYSRQQANEEARFSRVYSESGEFEEAERLQSQVRVFVIQFLGEEHPISIKLTLLLAGTLFELTRVAEATALQRHIYNVCIQSRNSDDPLTLMVMDKLGAALCFTGRWAEALTLHERAMDGMSKIYGKEHVNTLKVVCNMGRIYYRYLEYEKASELHEKAWTGMKGLVGETHFETLICLEELAMSRIRLGE</sequence>
<proteinExistence type="predicted"/>
<dbReference type="Gene3D" id="3.40.50.300">
    <property type="entry name" value="P-loop containing nucleotide triphosphate hydrolases"/>
    <property type="match status" value="2"/>
</dbReference>
<reference evidence="1" key="1">
    <citation type="journal article" date="2020" name="Stud. Mycol.">
        <title>101 Dothideomycetes genomes: a test case for predicting lifestyles and emergence of pathogens.</title>
        <authorList>
            <person name="Haridas S."/>
            <person name="Albert R."/>
            <person name="Binder M."/>
            <person name="Bloem J."/>
            <person name="Labutti K."/>
            <person name="Salamov A."/>
            <person name="Andreopoulos B."/>
            <person name="Baker S."/>
            <person name="Barry K."/>
            <person name="Bills G."/>
            <person name="Bluhm B."/>
            <person name="Cannon C."/>
            <person name="Castanera R."/>
            <person name="Culley D."/>
            <person name="Daum C."/>
            <person name="Ezra D."/>
            <person name="Gonzalez J."/>
            <person name="Henrissat B."/>
            <person name="Kuo A."/>
            <person name="Liang C."/>
            <person name="Lipzen A."/>
            <person name="Lutzoni F."/>
            <person name="Magnuson J."/>
            <person name="Mondo S."/>
            <person name="Nolan M."/>
            <person name="Ohm R."/>
            <person name="Pangilinan J."/>
            <person name="Park H.-J."/>
            <person name="Ramirez L."/>
            <person name="Alfaro M."/>
            <person name="Sun H."/>
            <person name="Tritt A."/>
            <person name="Yoshinaga Y."/>
            <person name="Zwiers L.-H."/>
            <person name="Turgeon B."/>
            <person name="Goodwin S."/>
            <person name="Spatafora J."/>
            <person name="Crous P."/>
            <person name="Grigoriev I."/>
        </authorList>
    </citation>
    <scope>NUCLEOTIDE SEQUENCE</scope>
    <source>
        <strain evidence="1">CBS 123094</strain>
    </source>
</reference>
<dbReference type="PANTHER" id="PTHR47691">
    <property type="entry name" value="REGULATOR-RELATED"/>
    <property type="match status" value="1"/>
</dbReference>
<accession>A0A6A5WFE0</accession>
<organism evidence="1 2">
    <name type="scientific">Amniculicola lignicola CBS 123094</name>
    <dbReference type="NCBI Taxonomy" id="1392246"/>
    <lineage>
        <taxon>Eukaryota</taxon>
        <taxon>Fungi</taxon>
        <taxon>Dikarya</taxon>
        <taxon>Ascomycota</taxon>
        <taxon>Pezizomycotina</taxon>
        <taxon>Dothideomycetes</taxon>
        <taxon>Pleosporomycetidae</taxon>
        <taxon>Pleosporales</taxon>
        <taxon>Amniculicolaceae</taxon>
        <taxon>Amniculicola</taxon>
    </lineage>
</organism>
<dbReference type="InterPro" id="IPR027417">
    <property type="entry name" value="P-loop_NTPase"/>
</dbReference>
<evidence type="ECO:0008006" key="3">
    <source>
        <dbReference type="Google" id="ProtNLM"/>
    </source>
</evidence>
<dbReference type="SUPFAM" id="SSF48452">
    <property type="entry name" value="TPR-like"/>
    <property type="match status" value="2"/>
</dbReference>
<dbReference type="InterPro" id="IPR011990">
    <property type="entry name" value="TPR-like_helical_dom_sf"/>
</dbReference>
<dbReference type="PANTHER" id="PTHR47691:SF3">
    <property type="entry name" value="HTH-TYPE TRANSCRIPTIONAL REGULATOR RV0890C-RELATED"/>
    <property type="match status" value="1"/>
</dbReference>
<feature type="non-terminal residue" evidence="1">
    <location>
        <position position="872"/>
    </location>
</feature>
<dbReference type="Gene3D" id="1.25.40.10">
    <property type="entry name" value="Tetratricopeptide repeat domain"/>
    <property type="match status" value="1"/>
</dbReference>
<evidence type="ECO:0000313" key="2">
    <source>
        <dbReference type="Proteomes" id="UP000799779"/>
    </source>
</evidence>
<dbReference type="Proteomes" id="UP000799779">
    <property type="component" value="Unassembled WGS sequence"/>
</dbReference>
<dbReference type="AlphaFoldDB" id="A0A6A5WFE0"/>
<dbReference type="OrthoDB" id="5086500at2759"/>
<keyword evidence="2" id="KW-1185">Reference proteome</keyword>
<protein>
    <recommendedName>
        <fullName evidence="3">NB-ARC domain-containing protein</fullName>
    </recommendedName>
</protein>
<dbReference type="EMBL" id="ML977594">
    <property type="protein sequence ID" value="KAF1999644.1"/>
    <property type="molecule type" value="Genomic_DNA"/>
</dbReference>
<evidence type="ECO:0000313" key="1">
    <source>
        <dbReference type="EMBL" id="KAF1999644.1"/>
    </source>
</evidence>
<gene>
    <name evidence="1" type="ORF">P154DRAFT_600220</name>
</gene>
<name>A0A6A5WFE0_9PLEO</name>
<dbReference type="Pfam" id="PF13424">
    <property type="entry name" value="TPR_12"/>
    <property type="match status" value="1"/>
</dbReference>
<dbReference type="SUPFAM" id="SSF52540">
    <property type="entry name" value="P-loop containing nucleoside triphosphate hydrolases"/>
    <property type="match status" value="1"/>
</dbReference>